<proteinExistence type="predicted"/>
<dbReference type="Gene3D" id="3.40.50.800">
    <property type="entry name" value="Anticodon-binding domain"/>
    <property type="match status" value="1"/>
</dbReference>
<protein>
    <recommendedName>
        <fullName evidence="5">Anticodon-binding domain-containing protein</fullName>
    </recommendedName>
</protein>
<dbReference type="SUPFAM" id="SSF52954">
    <property type="entry name" value="Class II aaRS ABD-related"/>
    <property type="match status" value="1"/>
</dbReference>
<dbReference type="GO" id="GO:0005524">
    <property type="term" value="F:ATP binding"/>
    <property type="evidence" value="ECO:0007669"/>
    <property type="project" value="UniProtKB-KW"/>
</dbReference>
<dbReference type="GO" id="GO:0006418">
    <property type="term" value="P:tRNA aminoacylation for protein translation"/>
    <property type="evidence" value="ECO:0007669"/>
    <property type="project" value="UniProtKB-ARBA"/>
</dbReference>
<dbReference type="Pfam" id="PF03129">
    <property type="entry name" value="HGTP_anticodon"/>
    <property type="match status" value="1"/>
</dbReference>
<dbReference type="InterPro" id="IPR036621">
    <property type="entry name" value="Anticodon-bd_dom_sf"/>
</dbReference>
<dbReference type="GO" id="GO:0004812">
    <property type="term" value="F:aminoacyl-tRNA ligase activity"/>
    <property type="evidence" value="ECO:0007669"/>
    <property type="project" value="UniProtKB-KW"/>
</dbReference>
<keyword evidence="2" id="KW-0067">ATP-binding</keyword>
<dbReference type="InterPro" id="IPR004154">
    <property type="entry name" value="Anticodon-bd"/>
</dbReference>
<keyword evidence="3" id="KW-0648">Protein biosynthesis</keyword>
<keyword evidence="1" id="KW-0436">Ligase</keyword>
<keyword evidence="2" id="KW-0547">Nucleotide-binding</keyword>
<evidence type="ECO:0000256" key="4">
    <source>
        <dbReference type="ARBA" id="ARBA00023146"/>
    </source>
</evidence>
<gene>
    <name evidence="6" type="ORF">E6W36_08905</name>
</gene>
<dbReference type="Proteomes" id="UP000298714">
    <property type="component" value="Chromosome"/>
</dbReference>
<evidence type="ECO:0000259" key="5">
    <source>
        <dbReference type="Pfam" id="PF03129"/>
    </source>
</evidence>
<name>A0A4D7BVW0_9SPHN</name>
<evidence type="ECO:0000313" key="6">
    <source>
        <dbReference type="EMBL" id="QCI79619.1"/>
    </source>
</evidence>
<keyword evidence="7" id="KW-1185">Reference proteome</keyword>
<evidence type="ECO:0000256" key="1">
    <source>
        <dbReference type="ARBA" id="ARBA00022598"/>
    </source>
</evidence>
<dbReference type="AlphaFoldDB" id="A0A4D7BVW0"/>
<evidence type="ECO:0000313" key="7">
    <source>
        <dbReference type="Proteomes" id="UP000298714"/>
    </source>
</evidence>
<accession>A0A4D7BVW0</accession>
<evidence type="ECO:0000256" key="2">
    <source>
        <dbReference type="ARBA" id="ARBA00022840"/>
    </source>
</evidence>
<evidence type="ECO:0000256" key="3">
    <source>
        <dbReference type="ARBA" id="ARBA00022917"/>
    </source>
</evidence>
<sequence length="52" mass="5440">MARASALGCRVAVIVGEDELKAGQAAVKDLGTGEQRLVPQDALVDALAQYRD</sequence>
<organism evidence="6 7">
    <name type="scientific">Hankyongella ginsenosidimutans</name>
    <dbReference type="NCBI Taxonomy" id="1763828"/>
    <lineage>
        <taxon>Bacteria</taxon>
        <taxon>Pseudomonadati</taxon>
        <taxon>Pseudomonadota</taxon>
        <taxon>Alphaproteobacteria</taxon>
        <taxon>Sphingomonadales</taxon>
        <taxon>Sphingomonadaceae</taxon>
        <taxon>Hankyongella</taxon>
    </lineage>
</organism>
<reference evidence="7" key="1">
    <citation type="submission" date="2019-04" db="EMBL/GenBank/DDBJ databases">
        <title>Complete genome sequence of Sphingomonas sp. W1-2-3.</title>
        <authorList>
            <person name="Im W.T."/>
        </authorList>
    </citation>
    <scope>NUCLEOTIDE SEQUENCE [LARGE SCALE GENOMIC DNA]</scope>
    <source>
        <strain evidence="7">W1-2-3</strain>
    </source>
</reference>
<keyword evidence="4" id="KW-0030">Aminoacyl-tRNA synthetase</keyword>
<dbReference type="KEGG" id="hgn:E6W36_08905"/>
<feature type="domain" description="Anticodon-binding" evidence="5">
    <location>
        <begin position="1"/>
        <end position="48"/>
    </location>
</feature>
<dbReference type="EMBL" id="CP039704">
    <property type="protein sequence ID" value="QCI79619.1"/>
    <property type="molecule type" value="Genomic_DNA"/>
</dbReference>